<dbReference type="Gene3D" id="1.20.120.520">
    <property type="entry name" value="nmb1532 protein domain like"/>
    <property type="match status" value="1"/>
</dbReference>
<comment type="caution">
    <text evidence="2">The sequence shown here is derived from an EMBL/GenBank/DDBJ whole genome shotgun (WGS) entry which is preliminary data.</text>
</comment>
<dbReference type="CDD" id="cd12108">
    <property type="entry name" value="Hr-like"/>
    <property type="match status" value="1"/>
</dbReference>
<dbReference type="Proteomes" id="UP000652013">
    <property type="component" value="Unassembled WGS sequence"/>
</dbReference>
<keyword evidence="3" id="KW-1185">Reference proteome</keyword>
<sequence>MAAMTTTPTTAPLLLPGQAAVAPGPNDLTTMYAMHHAFRRDLAAFAGAAQRTPAADTATWVALRERWARFSTYLHHHHTIEDAHLWPLLLARVDAADRAVLAAMAAEHGEIDPLLDACAAGIATLAAGPDEDARAGLEIRLVAARQRLGEHLAHEERDALPLIQRHLGAAEWVAFEERSARGQFSLRETLGVLPWVLHRLPADAVRRLAAQPGARPLIMLGRHVLRHSFERRERAAFRY</sequence>
<accession>A0A8J3Y518</accession>
<name>A0A8J3Y518_9ACTN</name>
<feature type="domain" description="Hemerythrin-like" evidence="1">
    <location>
        <begin position="28"/>
        <end position="163"/>
    </location>
</feature>
<evidence type="ECO:0000313" key="3">
    <source>
        <dbReference type="Proteomes" id="UP000652013"/>
    </source>
</evidence>
<dbReference type="AlphaFoldDB" id="A0A8J3Y518"/>
<proteinExistence type="predicted"/>
<evidence type="ECO:0000259" key="1">
    <source>
        <dbReference type="Pfam" id="PF01814"/>
    </source>
</evidence>
<dbReference type="EMBL" id="BOOY01000007">
    <property type="protein sequence ID" value="GIJ01926.1"/>
    <property type="molecule type" value="Genomic_DNA"/>
</dbReference>
<organism evidence="2 3">
    <name type="scientific">Spirilliplanes yamanashiensis</name>
    <dbReference type="NCBI Taxonomy" id="42233"/>
    <lineage>
        <taxon>Bacteria</taxon>
        <taxon>Bacillati</taxon>
        <taxon>Actinomycetota</taxon>
        <taxon>Actinomycetes</taxon>
        <taxon>Micromonosporales</taxon>
        <taxon>Micromonosporaceae</taxon>
        <taxon>Spirilliplanes</taxon>
    </lineage>
</organism>
<reference evidence="2" key="1">
    <citation type="submission" date="2021-01" db="EMBL/GenBank/DDBJ databases">
        <title>Whole genome shotgun sequence of Spirilliplanes yamanashiensis NBRC 15828.</title>
        <authorList>
            <person name="Komaki H."/>
            <person name="Tamura T."/>
        </authorList>
    </citation>
    <scope>NUCLEOTIDE SEQUENCE</scope>
    <source>
        <strain evidence="2">NBRC 15828</strain>
    </source>
</reference>
<dbReference type="InterPro" id="IPR012312">
    <property type="entry name" value="Hemerythrin-like"/>
</dbReference>
<protein>
    <recommendedName>
        <fullName evidence="1">Hemerythrin-like domain-containing protein</fullName>
    </recommendedName>
</protein>
<gene>
    <name evidence="2" type="ORF">Sya03_12780</name>
</gene>
<evidence type="ECO:0000313" key="2">
    <source>
        <dbReference type="EMBL" id="GIJ01926.1"/>
    </source>
</evidence>
<dbReference type="Pfam" id="PF01814">
    <property type="entry name" value="Hemerythrin"/>
    <property type="match status" value="1"/>
</dbReference>